<keyword evidence="3" id="KW-1185">Reference proteome</keyword>
<dbReference type="EMBL" id="CP031264">
    <property type="protein sequence ID" value="AXI77298.1"/>
    <property type="molecule type" value="Genomic_DNA"/>
</dbReference>
<accession>A0A345SU93</accession>
<gene>
    <name evidence="2" type="ORF">C7M71_007425</name>
</gene>
<dbReference type="KEGG" id="stri:C7M71_007425"/>
<proteinExistence type="predicted"/>
<organism evidence="2 3">
    <name type="scientific">Peterkaempfera bronchialis</name>
    <dbReference type="NCBI Taxonomy" id="2126346"/>
    <lineage>
        <taxon>Bacteria</taxon>
        <taxon>Bacillati</taxon>
        <taxon>Actinomycetota</taxon>
        <taxon>Actinomycetes</taxon>
        <taxon>Kitasatosporales</taxon>
        <taxon>Streptomycetaceae</taxon>
        <taxon>Peterkaempfera</taxon>
    </lineage>
</organism>
<dbReference type="AlphaFoldDB" id="A0A345SU93"/>
<evidence type="ECO:0000313" key="3">
    <source>
        <dbReference type="Proteomes" id="UP000249340"/>
    </source>
</evidence>
<protein>
    <submittedName>
        <fullName evidence="2">Uncharacterized protein</fullName>
    </submittedName>
</protein>
<reference evidence="3" key="1">
    <citation type="submission" date="2018-07" db="EMBL/GenBank/DDBJ databases">
        <title>Streptacidiphilus bronchialis DSM 106435 chromosome.</title>
        <authorList>
            <person name="Batra D."/>
            <person name="Gulvik C.A."/>
        </authorList>
    </citation>
    <scope>NUCLEOTIDE SEQUENCE [LARGE SCALE GENOMIC DNA]</scope>
    <source>
        <strain evidence="3">DSM 106435</strain>
    </source>
</reference>
<name>A0A345SU93_9ACTN</name>
<evidence type="ECO:0000256" key="1">
    <source>
        <dbReference type="SAM" id="MobiDB-lite"/>
    </source>
</evidence>
<sequence length="65" mass="6952">MLLKDLRVLGGHIGGTEITRALEEIHARTFEAHVPVVGYPAPLPQNPQPGDKGGRLPPAGVRHGR</sequence>
<evidence type="ECO:0000313" key="2">
    <source>
        <dbReference type="EMBL" id="AXI77298.1"/>
    </source>
</evidence>
<dbReference type="Proteomes" id="UP000249340">
    <property type="component" value="Chromosome"/>
</dbReference>
<feature type="region of interest" description="Disordered" evidence="1">
    <location>
        <begin position="39"/>
        <end position="65"/>
    </location>
</feature>